<evidence type="ECO:0000256" key="1">
    <source>
        <dbReference type="SAM" id="MobiDB-lite"/>
    </source>
</evidence>
<sequence>MWHQKEQEQLKLLLSKHNTLLNTGLANDQPVTCSSWTLPIVTSMKVFILILLPTPVTDNEVLDVLGISNDVEYLFSRLGWHGFTFTRRATYPRIVLEFLSTLQVEGILSGPRVATGHIICRLMTTEVHMAPADFNEIFGLPIGGEWQEPPTLNTTNFALSEDAENDDRLTPPPPVPSHAVGSSHGPRPDASTTDTVQRILDQQQQLLDRQIEFCDRQTLQRVLDQQQRLLDGQIELCDRQIQL</sequence>
<comment type="caution">
    <text evidence="3">The sequence shown here is derived from an EMBL/GenBank/DDBJ whole genome shotgun (WGS) entry which is preliminary data.</text>
</comment>
<evidence type="ECO:0000313" key="4">
    <source>
        <dbReference type="Proteomes" id="UP001293254"/>
    </source>
</evidence>
<feature type="domain" description="Arabidopsis retrotransposon Orf1 C-terminal" evidence="2">
    <location>
        <begin position="53"/>
        <end position="142"/>
    </location>
</feature>
<gene>
    <name evidence="3" type="ORF">Salat_1649500</name>
</gene>
<organism evidence="3 4">
    <name type="scientific">Sesamum alatum</name>
    <dbReference type="NCBI Taxonomy" id="300844"/>
    <lineage>
        <taxon>Eukaryota</taxon>
        <taxon>Viridiplantae</taxon>
        <taxon>Streptophyta</taxon>
        <taxon>Embryophyta</taxon>
        <taxon>Tracheophyta</taxon>
        <taxon>Spermatophyta</taxon>
        <taxon>Magnoliopsida</taxon>
        <taxon>eudicotyledons</taxon>
        <taxon>Gunneridae</taxon>
        <taxon>Pentapetalae</taxon>
        <taxon>asterids</taxon>
        <taxon>lamiids</taxon>
        <taxon>Lamiales</taxon>
        <taxon>Pedaliaceae</taxon>
        <taxon>Sesamum</taxon>
    </lineage>
</organism>
<dbReference type="AlphaFoldDB" id="A0AAE1Y6N4"/>
<keyword evidence="4" id="KW-1185">Reference proteome</keyword>
<evidence type="ECO:0000313" key="3">
    <source>
        <dbReference type="EMBL" id="KAK4424560.1"/>
    </source>
</evidence>
<protein>
    <recommendedName>
        <fullName evidence="2">Arabidopsis retrotransposon Orf1 C-terminal domain-containing protein</fullName>
    </recommendedName>
</protein>
<evidence type="ECO:0000259" key="2">
    <source>
        <dbReference type="Pfam" id="PF03078"/>
    </source>
</evidence>
<accession>A0AAE1Y6N4</accession>
<dbReference type="Pfam" id="PF03078">
    <property type="entry name" value="ATHILA"/>
    <property type="match status" value="1"/>
</dbReference>
<reference evidence="3" key="2">
    <citation type="journal article" date="2024" name="Plant">
        <title>Genomic evolution and insights into agronomic trait innovations of Sesamum species.</title>
        <authorList>
            <person name="Miao H."/>
            <person name="Wang L."/>
            <person name="Qu L."/>
            <person name="Liu H."/>
            <person name="Sun Y."/>
            <person name="Le M."/>
            <person name="Wang Q."/>
            <person name="Wei S."/>
            <person name="Zheng Y."/>
            <person name="Lin W."/>
            <person name="Duan Y."/>
            <person name="Cao H."/>
            <person name="Xiong S."/>
            <person name="Wang X."/>
            <person name="Wei L."/>
            <person name="Li C."/>
            <person name="Ma Q."/>
            <person name="Ju M."/>
            <person name="Zhao R."/>
            <person name="Li G."/>
            <person name="Mu C."/>
            <person name="Tian Q."/>
            <person name="Mei H."/>
            <person name="Zhang T."/>
            <person name="Gao T."/>
            <person name="Zhang H."/>
        </authorList>
    </citation>
    <scope>NUCLEOTIDE SEQUENCE</scope>
    <source>
        <strain evidence="3">3651</strain>
    </source>
</reference>
<feature type="region of interest" description="Disordered" evidence="1">
    <location>
        <begin position="162"/>
        <end position="194"/>
    </location>
</feature>
<name>A0AAE1Y6N4_9LAMI</name>
<proteinExistence type="predicted"/>
<dbReference type="EMBL" id="JACGWO010000006">
    <property type="protein sequence ID" value="KAK4424560.1"/>
    <property type="molecule type" value="Genomic_DNA"/>
</dbReference>
<reference evidence="3" key="1">
    <citation type="submission" date="2020-06" db="EMBL/GenBank/DDBJ databases">
        <authorList>
            <person name="Li T."/>
            <person name="Hu X."/>
            <person name="Zhang T."/>
            <person name="Song X."/>
            <person name="Zhang H."/>
            <person name="Dai N."/>
            <person name="Sheng W."/>
            <person name="Hou X."/>
            <person name="Wei L."/>
        </authorList>
    </citation>
    <scope>NUCLEOTIDE SEQUENCE</scope>
    <source>
        <strain evidence="3">3651</strain>
        <tissue evidence="3">Leaf</tissue>
    </source>
</reference>
<dbReference type="InterPro" id="IPR004312">
    <property type="entry name" value="ATHILA_Orf1_C"/>
</dbReference>
<dbReference type="Proteomes" id="UP001293254">
    <property type="component" value="Unassembled WGS sequence"/>
</dbReference>